<evidence type="ECO:0000256" key="2">
    <source>
        <dbReference type="ARBA" id="ARBA00022448"/>
    </source>
</evidence>
<comment type="subcellular location">
    <subcellularLocation>
        <location evidence="1">Membrane</location>
        <topology evidence="1">Multi-pass membrane protein</topology>
    </subcellularLocation>
</comment>
<comment type="caution">
    <text evidence="9">The sequence shown here is derived from an EMBL/GenBank/DDBJ whole genome shotgun (WGS) entry which is preliminary data.</text>
</comment>
<organism evidence="9 10">
    <name type="scientific">Neolewinella litorea</name>
    <dbReference type="NCBI Taxonomy" id="2562452"/>
    <lineage>
        <taxon>Bacteria</taxon>
        <taxon>Pseudomonadati</taxon>
        <taxon>Bacteroidota</taxon>
        <taxon>Saprospiria</taxon>
        <taxon>Saprospirales</taxon>
        <taxon>Lewinellaceae</taxon>
        <taxon>Neolewinella</taxon>
    </lineage>
</organism>
<feature type="region of interest" description="Disordered" evidence="6">
    <location>
        <begin position="302"/>
        <end position="321"/>
    </location>
</feature>
<keyword evidence="10" id="KW-1185">Reference proteome</keyword>
<feature type="domain" description="Cation efflux protein transmembrane" evidence="8">
    <location>
        <begin position="14"/>
        <end position="211"/>
    </location>
</feature>
<dbReference type="InterPro" id="IPR027469">
    <property type="entry name" value="Cation_efflux_TMD_sf"/>
</dbReference>
<dbReference type="PANTHER" id="PTHR43840:SF15">
    <property type="entry name" value="MITOCHONDRIAL METAL TRANSPORTER 1-RELATED"/>
    <property type="match status" value="1"/>
</dbReference>
<keyword evidence="4 7" id="KW-1133">Transmembrane helix</keyword>
<dbReference type="InterPro" id="IPR050291">
    <property type="entry name" value="CDF_Transporter"/>
</dbReference>
<evidence type="ECO:0000256" key="3">
    <source>
        <dbReference type="ARBA" id="ARBA00022692"/>
    </source>
</evidence>
<dbReference type="AlphaFoldDB" id="A0A4S4NPX5"/>
<evidence type="ECO:0000313" key="9">
    <source>
        <dbReference type="EMBL" id="THH42126.1"/>
    </source>
</evidence>
<evidence type="ECO:0000256" key="4">
    <source>
        <dbReference type="ARBA" id="ARBA00022989"/>
    </source>
</evidence>
<keyword evidence="5 7" id="KW-0472">Membrane</keyword>
<dbReference type="Gene3D" id="1.20.1510.10">
    <property type="entry name" value="Cation efflux protein transmembrane domain"/>
    <property type="match status" value="1"/>
</dbReference>
<accession>A0A4S4NPX5</accession>
<gene>
    <name evidence="9" type="ORF">E4021_04370</name>
</gene>
<feature type="transmembrane region" description="Helical" evidence="7">
    <location>
        <begin position="7"/>
        <end position="28"/>
    </location>
</feature>
<reference evidence="9 10" key="1">
    <citation type="submission" date="2019-04" db="EMBL/GenBank/DDBJ databases">
        <title>Lewinella litorea sp. nov., isolated from a marine sand.</title>
        <authorList>
            <person name="Yoon J.-H."/>
        </authorList>
    </citation>
    <scope>NUCLEOTIDE SEQUENCE [LARGE SCALE GENOMIC DNA]</scope>
    <source>
        <strain evidence="9 10">HSMS-39</strain>
    </source>
</reference>
<feature type="transmembrane region" description="Helical" evidence="7">
    <location>
        <begin position="117"/>
        <end position="137"/>
    </location>
</feature>
<dbReference type="GO" id="GO:0008324">
    <property type="term" value="F:monoatomic cation transmembrane transporter activity"/>
    <property type="evidence" value="ECO:0007669"/>
    <property type="project" value="InterPro"/>
</dbReference>
<proteinExistence type="predicted"/>
<dbReference type="SUPFAM" id="SSF161111">
    <property type="entry name" value="Cation efflux protein transmembrane domain-like"/>
    <property type="match status" value="1"/>
</dbReference>
<keyword evidence="3 7" id="KW-0812">Transmembrane</keyword>
<feature type="transmembrane region" description="Helical" evidence="7">
    <location>
        <begin position="69"/>
        <end position="92"/>
    </location>
</feature>
<evidence type="ECO:0000259" key="8">
    <source>
        <dbReference type="Pfam" id="PF01545"/>
    </source>
</evidence>
<evidence type="ECO:0000256" key="5">
    <source>
        <dbReference type="ARBA" id="ARBA00023136"/>
    </source>
</evidence>
<name>A0A4S4NPX5_9BACT</name>
<evidence type="ECO:0000256" key="1">
    <source>
        <dbReference type="ARBA" id="ARBA00004141"/>
    </source>
</evidence>
<dbReference type="EMBL" id="SRSF01000001">
    <property type="protein sequence ID" value="THH42126.1"/>
    <property type="molecule type" value="Genomic_DNA"/>
</dbReference>
<dbReference type="Proteomes" id="UP000308528">
    <property type="component" value="Unassembled WGS sequence"/>
</dbReference>
<dbReference type="PANTHER" id="PTHR43840">
    <property type="entry name" value="MITOCHONDRIAL METAL TRANSPORTER 1-RELATED"/>
    <property type="match status" value="1"/>
</dbReference>
<dbReference type="InterPro" id="IPR058533">
    <property type="entry name" value="Cation_efflux_TM"/>
</dbReference>
<evidence type="ECO:0000256" key="6">
    <source>
        <dbReference type="SAM" id="MobiDB-lite"/>
    </source>
</evidence>
<protein>
    <submittedName>
        <fullName evidence="9">Cation transporter</fullName>
    </submittedName>
</protein>
<feature type="compositionally biased region" description="Gly residues" evidence="6">
    <location>
        <begin position="312"/>
        <end position="321"/>
    </location>
</feature>
<dbReference type="OrthoDB" id="9806522at2"/>
<evidence type="ECO:0000256" key="7">
    <source>
        <dbReference type="SAM" id="Phobius"/>
    </source>
</evidence>
<keyword evidence="2" id="KW-0813">Transport</keyword>
<sequence>MLHAKRLEWITLAYLLSVVVVMYLVLGSSQAMKTAWLEDILGMFPAVAFLVASRFYYRPPNREYPYGYHRAYGIAYLTGAVSLTAMGGFLAIDSTLSLLTGERPTIGILFLLGHQVWLGWIMILALLYSSLPAIFLGRAKLPLAKALHNKILYTDAETQKADYSTALAAIGGVLGVGLGFWWADAVAAILISGSVLKDGFQNLRAATQDMLDRYPEVVGEKAKDPLIAQVHERVKKWPWVAEARVRFRENGQVYYGEVLFVPRDHRELVNRIAKGREELLAMHWKLHDVTLMPVQSFEDYRDVPSSHSEGEFSGGGARVQG</sequence>
<evidence type="ECO:0000313" key="10">
    <source>
        <dbReference type="Proteomes" id="UP000308528"/>
    </source>
</evidence>
<feature type="transmembrane region" description="Helical" evidence="7">
    <location>
        <begin position="40"/>
        <end position="57"/>
    </location>
</feature>
<dbReference type="Pfam" id="PF01545">
    <property type="entry name" value="Cation_efflux"/>
    <property type="match status" value="1"/>
</dbReference>
<dbReference type="GO" id="GO:0016020">
    <property type="term" value="C:membrane"/>
    <property type="evidence" value="ECO:0007669"/>
    <property type="project" value="UniProtKB-SubCell"/>
</dbReference>